<feature type="compositionally biased region" description="Polar residues" evidence="1">
    <location>
        <begin position="447"/>
        <end position="460"/>
    </location>
</feature>
<feature type="compositionally biased region" description="Low complexity" evidence="1">
    <location>
        <begin position="193"/>
        <end position="213"/>
    </location>
</feature>
<reference evidence="2" key="1">
    <citation type="journal article" date="2020" name="Stud. Mycol.">
        <title>101 Dothideomycetes genomes: a test case for predicting lifestyles and emergence of pathogens.</title>
        <authorList>
            <person name="Haridas S."/>
            <person name="Albert R."/>
            <person name="Binder M."/>
            <person name="Bloem J."/>
            <person name="Labutti K."/>
            <person name="Salamov A."/>
            <person name="Andreopoulos B."/>
            <person name="Baker S."/>
            <person name="Barry K."/>
            <person name="Bills G."/>
            <person name="Bluhm B."/>
            <person name="Cannon C."/>
            <person name="Castanera R."/>
            <person name="Culley D."/>
            <person name="Daum C."/>
            <person name="Ezra D."/>
            <person name="Gonzalez J."/>
            <person name="Henrissat B."/>
            <person name="Kuo A."/>
            <person name="Liang C."/>
            <person name="Lipzen A."/>
            <person name="Lutzoni F."/>
            <person name="Magnuson J."/>
            <person name="Mondo S."/>
            <person name="Nolan M."/>
            <person name="Ohm R."/>
            <person name="Pangilinan J."/>
            <person name="Park H.-J."/>
            <person name="Ramirez L."/>
            <person name="Alfaro M."/>
            <person name="Sun H."/>
            <person name="Tritt A."/>
            <person name="Yoshinaga Y."/>
            <person name="Zwiers L.-H."/>
            <person name="Turgeon B."/>
            <person name="Goodwin S."/>
            <person name="Spatafora J."/>
            <person name="Crous P."/>
            <person name="Grigoriev I."/>
        </authorList>
    </citation>
    <scope>NUCLEOTIDE SEQUENCE</scope>
    <source>
        <strain evidence="2">CBS 109.77</strain>
    </source>
</reference>
<evidence type="ECO:0000313" key="2">
    <source>
        <dbReference type="EMBL" id="KAF2788545.1"/>
    </source>
</evidence>
<feature type="region of interest" description="Disordered" evidence="1">
    <location>
        <begin position="244"/>
        <end position="318"/>
    </location>
</feature>
<feature type="compositionally biased region" description="Polar residues" evidence="1">
    <location>
        <begin position="260"/>
        <end position="271"/>
    </location>
</feature>
<feature type="compositionally biased region" description="Basic and acidic residues" evidence="1">
    <location>
        <begin position="489"/>
        <end position="499"/>
    </location>
</feature>
<keyword evidence="3" id="KW-1185">Reference proteome</keyword>
<accession>A0A6A6WX78</accession>
<dbReference type="EMBL" id="MU002207">
    <property type="protein sequence ID" value="KAF2788545.1"/>
    <property type="molecule type" value="Genomic_DNA"/>
</dbReference>
<feature type="region of interest" description="Disordered" evidence="1">
    <location>
        <begin position="406"/>
        <end position="505"/>
    </location>
</feature>
<dbReference type="Proteomes" id="UP000799757">
    <property type="component" value="Unassembled WGS sequence"/>
</dbReference>
<evidence type="ECO:0000256" key="1">
    <source>
        <dbReference type="SAM" id="MobiDB-lite"/>
    </source>
</evidence>
<feature type="compositionally biased region" description="Pro residues" evidence="1">
    <location>
        <begin position="292"/>
        <end position="306"/>
    </location>
</feature>
<feature type="region of interest" description="Disordered" evidence="1">
    <location>
        <begin position="128"/>
        <end position="223"/>
    </location>
</feature>
<protein>
    <submittedName>
        <fullName evidence="2">Uncharacterized protein</fullName>
    </submittedName>
</protein>
<gene>
    <name evidence="2" type="ORF">K505DRAFT_366384</name>
</gene>
<organism evidence="2 3">
    <name type="scientific">Melanomma pulvis-pyrius CBS 109.77</name>
    <dbReference type="NCBI Taxonomy" id="1314802"/>
    <lineage>
        <taxon>Eukaryota</taxon>
        <taxon>Fungi</taxon>
        <taxon>Dikarya</taxon>
        <taxon>Ascomycota</taxon>
        <taxon>Pezizomycotina</taxon>
        <taxon>Dothideomycetes</taxon>
        <taxon>Pleosporomycetidae</taxon>
        <taxon>Pleosporales</taxon>
        <taxon>Melanommataceae</taxon>
        <taxon>Melanomma</taxon>
    </lineage>
</organism>
<sequence length="505" mass="55240">MIPSNSISDPGAFAEEMSKAYEAFKADNKHGKGFKVFEAMDVVFRDLINDTQSNPVPEQGHDTASIRDRFIKRMLPLMVQNNKHKNASRRVLLPLELMPSIDFNAQETPQYTHFFFAPLSWPATTGGDIPTKKATGKAGKCVTGKSKQTRRKANISATTSPGSLAKNGSPENAPTPVKTQNPCRTSKATDRIATSAPTPPETSSISSDSTTTAQSETKRSNWTDLYQRADRAFERANALLEGRSLDTLPPTISPSPTSLKRSATAPTINKATTKRSRTMAPCSKQPLSSRPSAPPARPTSPSPSSPHPTNTLTEIHPHPPVIGIRAWINTRPTAKWTRSSIHNFLQQMHPMFAREPSVDRASPHYGRMLARLQEDIQATADCDNKRAQEILQETMKEFRSCVKELYPEDTPQAEETSSSLQEPKGGRAANTRQGKPRHSRPRAAAQSGLTNGRDSCSKNPAATVAGRPGEPKVEATVARRKSRGGATWDGDKNENDDRKKGKPGH</sequence>
<feature type="compositionally biased region" description="Low complexity" evidence="1">
    <location>
        <begin position="245"/>
        <end position="259"/>
    </location>
</feature>
<proteinExistence type="predicted"/>
<feature type="compositionally biased region" description="Polar residues" evidence="1">
    <location>
        <begin position="169"/>
        <end position="186"/>
    </location>
</feature>
<name>A0A6A6WX78_9PLEO</name>
<evidence type="ECO:0000313" key="3">
    <source>
        <dbReference type="Proteomes" id="UP000799757"/>
    </source>
</evidence>
<dbReference type="AlphaFoldDB" id="A0A6A6WX78"/>